<organism evidence="3 4">
    <name type="scientific">Rhodotorula mucilaginosa</name>
    <name type="common">Yeast</name>
    <name type="synonym">Rhodotorula rubra</name>
    <dbReference type="NCBI Taxonomy" id="5537"/>
    <lineage>
        <taxon>Eukaryota</taxon>
        <taxon>Fungi</taxon>
        <taxon>Dikarya</taxon>
        <taxon>Basidiomycota</taxon>
        <taxon>Pucciniomycotina</taxon>
        <taxon>Microbotryomycetes</taxon>
        <taxon>Sporidiobolales</taxon>
        <taxon>Sporidiobolaceae</taxon>
        <taxon>Rhodotorula</taxon>
    </lineage>
</organism>
<dbReference type="EMBL" id="PUHQ01000048">
    <property type="protein sequence ID" value="KAG0660012.1"/>
    <property type="molecule type" value="Genomic_DNA"/>
</dbReference>
<evidence type="ECO:0000313" key="4">
    <source>
        <dbReference type="Proteomes" id="UP000777482"/>
    </source>
</evidence>
<sequence length="716" mass="74749">MGVDPPAQAIPELAILSNAAALHSLKRPQLVALCKQHGLKGSGKNVELIARLEERGRFLATIADDEDSLAVGDESTASWSVVPAGSASNAPLEADFGPADINKSDSTSSISSVTSTLRSAGTAFLRTIVSSTSTSKTPAPATEPEPVALTTTTNIYPSLSAFQTEDLSTASPPSALSDIADLRPVSRPSLPSEVADAASTTEPFVFGSPVKGAACTTGSKAFTFTMPGTLTASTGSTNMEEVEDPPKSTAIDSVMEEMTRRAAEARALAETSGIKRSSSILLGPFVTSSTQPSTQGKRAVFEASHKRTFDRMDSITTHWAAKRSIHSSSDLAGMTRSDSRSKISDEGSEPQAKRLKPAVTTQSARGSDRDNKVVARLRESGWSSSADQRAGPSVADSLSSGVASLGRSRKDGKAGEQSASLSEQARRKRQLELAKKRRKSGAVNGAGLSKRRPSLGVGPKSSLYRATVKKVEAAPPVPPLPKTLAAPLGTRLGTIRPEADSTIGARSTPRFAAPTASTSSRAAATAAASPIIRRSMPSPEKPASRKKFDLQESLKRPITWRSHLRSPAVATASTSFSPVGRTGGPDGKEEPHASGPASFGKLLALPPAPTSPFSFSAPAQEDPVAEGTASRSLAPSTSSWQPPAITKRPLQPMTPQPPLKAPGLKPTTAKKTVSASSRSVRGSEKETSRRRLECLESHARRVRAKAAAAKARAAPT</sequence>
<feature type="compositionally biased region" description="Polar residues" evidence="1">
    <location>
        <begin position="669"/>
        <end position="680"/>
    </location>
</feature>
<feature type="compositionally biased region" description="Basic and acidic residues" evidence="1">
    <location>
        <begin position="542"/>
        <end position="555"/>
    </location>
</feature>
<feature type="region of interest" description="Disordered" evidence="1">
    <location>
        <begin position="329"/>
        <end position="460"/>
    </location>
</feature>
<evidence type="ECO:0000259" key="2">
    <source>
        <dbReference type="Pfam" id="PF02037"/>
    </source>
</evidence>
<dbReference type="AlphaFoldDB" id="A0A9P7B5M0"/>
<dbReference type="InterPro" id="IPR036361">
    <property type="entry name" value="SAP_dom_sf"/>
</dbReference>
<dbReference type="OrthoDB" id="5964929at2759"/>
<accession>A0A9P7B5M0</accession>
<dbReference type="Gene3D" id="1.10.720.30">
    <property type="entry name" value="SAP domain"/>
    <property type="match status" value="1"/>
</dbReference>
<comment type="caution">
    <text evidence="3">The sequence shown here is derived from an EMBL/GenBank/DDBJ whole genome shotgun (WGS) entry which is preliminary data.</text>
</comment>
<dbReference type="Pfam" id="PF02037">
    <property type="entry name" value="SAP"/>
    <property type="match status" value="1"/>
</dbReference>
<gene>
    <name evidence="3" type="ORF">C6P46_004813</name>
</gene>
<feature type="compositionally biased region" description="Basic and acidic residues" evidence="1">
    <location>
        <begin position="366"/>
        <end position="379"/>
    </location>
</feature>
<feature type="domain" description="SAP" evidence="2">
    <location>
        <begin position="22"/>
        <end position="54"/>
    </location>
</feature>
<reference evidence="3 4" key="1">
    <citation type="submission" date="2020-11" db="EMBL/GenBank/DDBJ databases">
        <title>Kefir isolates.</title>
        <authorList>
            <person name="Marcisauskas S."/>
            <person name="Kim Y."/>
            <person name="Blasche S."/>
        </authorList>
    </citation>
    <scope>NUCLEOTIDE SEQUENCE [LARGE SCALE GENOMIC DNA]</scope>
    <source>
        <strain evidence="3 4">KR</strain>
    </source>
</reference>
<dbReference type="InterPro" id="IPR003034">
    <property type="entry name" value="SAP_dom"/>
</dbReference>
<feature type="compositionally biased region" description="Low complexity" evidence="1">
    <location>
        <begin position="509"/>
        <end position="535"/>
    </location>
</feature>
<feature type="compositionally biased region" description="Polar residues" evidence="1">
    <location>
        <begin position="629"/>
        <end position="641"/>
    </location>
</feature>
<keyword evidence="4" id="KW-1185">Reference proteome</keyword>
<feature type="region of interest" description="Disordered" evidence="1">
    <location>
        <begin position="509"/>
        <end position="691"/>
    </location>
</feature>
<evidence type="ECO:0000313" key="3">
    <source>
        <dbReference type="EMBL" id="KAG0660012.1"/>
    </source>
</evidence>
<feature type="compositionally biased region" description="Basic and acidic residues" evidence="1">
    <location>
        <begin position="681"/>
        <end position="691"/>
    </location>
</feature>
<dbReference type="Proteomes" id="UP000777482">
    <property type="component" value="Unassembled WGS sequence"/>
</dbReference>
<name>A0A9P7B5M0_RHOMI</name>
<proteinExistence type="predicted"/>
<evidence type="ECO:0000256" key="1">
    <source>
        <dbReference type="SAM" id="MobiDB-lite"/>
    </source>
</evidence>
<protein>
    <recommendedName>
        <fullName evidence="2">SAP domain-containing protein</fullName>
    </recommendedName>
</protein>